<feature type="domain" description="C2 NT-type" evidence="2">
    <location>
        <begin position="116"/>
        <end position="262"/>
    </location>
</feature>
<evidence type="ECO:0000313" key="4">
    <source>
        <dbReference type="Proteomes" id="UP001341281"/>
    </source>
</evidence>
<evidence type="ECO:0000313" key="3">
    <source>
        <dbReference type="EMBL" id="WVZ69082.1"/>
    </source>
</evidence>
<dbReference type="EMBL" id="CP144748">
    <property type="protein sequence ID" value="WVZ69082.1"/>
    <property type="molecule type" value="Genomic_DNA"/>
</dbReference>
<feature type="region of interest" description="Disordered" evidence="1">
    <location>
        <begin position="384"/>
        <end position="404"/>
    </location>
</feature>
<evidence type="ECO:0000256" key="1">
    <source>
        <dbReference type="SAM" id="MobiDB-lite"/>
    </source>
</evidence>
<dbReference type="InterPro" id="IPR019448">
    <property type="entry name" value="NT-C2"/>
</dbReference>
<dbReference type="AlphaFoldDB" id="A0AAQ3TBG3"/>
<gene>
    <name evidence="3" type="ORF">U9M48_017927</name>
</gene>
<feature type="compositionally biased region" description="Low complexity" evidence="1">
    <location>
        <begin position="89"/>
        <end position="105"/>
    </location>
</feature>
<feature type="compositionally biased region" description="Gly residues" evidence="1">
    <location>
        <begin position="8"/>
        <end position="26"/>
    </location>
</feature>
<name>A0AAQ3TBG3_PASNO</name>
<dbReference type="PANTHER" id="PTHR33414">
    <property type="entry name" value="PROTEIN PLASTID MOVEMENT IMPAIRED 1-RELATED 1"/>
    <property type="match status" value="1"/>
</dbReference>
<keyword evidence="4" id="KW-1185">Reference proteome</keyword>
<dbReference type="Pfam" id="PF21745">
    <property type="entry name" value="PMI1_PMIR1-2_C"/>
    <property type="match status" value="1"/>
</dbReference>
<evidence type="ECO:0000259" key="2">
    <source>
        <dbReference type="PROSITE" id="PS51840"/>
    </source>
</evidence>
<feature type="region of interest" description="Disordered" evidence="1">
    <location>
        <begin position="1165"/>
        <end position="1189"/>
    </location>
</feature>
<feature type="compositionally biased region" description="Basic and acidic residues" evidence="1">
    <location>
        <begin position="329"/>
        <end position="347"/>
    </location>
</feature>
<protein>
    <recommendedName>
        <fullName evidence="2">C2 NT-type domain-containing protein</fullName>
    </recommendedName>
</protein>
<feature type="compositionally biased region" description="Polar residues" evidence="1">
    <location>
        <begin position="1170"/>
        <end position="1180"/>
    </location>
</feature>
<feature type="region of interest" description="Disordered" evidence="1">
    <location>
        <begin position="320"/>
        <end position="347"/>
    </location>
</feature>
<feature type="region of interest" description="Disordered" evidence="1">
    <location>
        <begin position="1"/>
        <end position="28"/>
    </location>
</feature>
<accession>A0AAQ3TBG3</accession>
<dbReference type="InterPro" id="IPR048972">
    <property type="entry name" value="PMI1_PMIR1-2_C"/>
</dbReference>
<reference evidence="3 4" key="1">
    <citation type="submission" date="2024-02" db="EMBL/GenBank/DDBJ databases">
        <title>High-quality chromosome-scale genome assembly of Pensacola bahiagrass (Paspalum notatum Flugge var. saurae).</title>
        <authorList>
            <person name="Vega J.M."/>
            <person name="Podio M."/>
            <person name="Orjuela J."/>
            <person name="Siena L.A."/>
            <person name="Pessino S.C."/>
            <person name="Combes M.C."/>
            <person name="Mariac C."/>
            <person name="Albertini E."/>
            <person name="Pupilli F."/>
            <person name="Ortiz J.P.A."/>
            <person name="Leblanc O."/>
        </authorList>
    </citation>
    <scope>NUCLEOTIDE SEQUENCE [LARGE SCALE GENOMIC DNA]</scope>
    <source>
        <strain evidence="3">R1</strain>
        <tissue evidence="3">Leaf</tissue>
    </source>
</reference>
<proteinExistence type="predicted"/>
<feature type="region of interest" description="Disordered" evidence="1">
    <location>
        <begin position="40"/>
        <end position="105"/>
    </location>
</feature>
<sequence>MSSRFPTGVGGGGGGGGGGDSRGGDAGDAALARDIVTLHKALSLDPSTRRRRSLPLPSPSPAAATEQPRHKPRLKPSFSTSTSRKLLPSAAASSSASTTTTSSSSSSFWKKSLTAISHLGRRRLDCAFALHVHSVDGLPAALDGSAVSVQFRRMSVSASTRPVAAALGAAAFEEALTLRSPVYFSRGAKAAVKYEPRAFAVSVAASTLELGKHEVDLTRLLPLSFDDLEDGGESGFGKWSTSFRLSGPARGARLNVTFSCSLVAGGGSGGEQLKAGEVAGLRRGSMARPVSVQSPAPVPARSRDVRVLHEVLPSLRSARALPFAGDGDPDARKDTDEGSPEAKHCTSVEVKKGDLVHPEGNWGVAEFNVVEHGVEVVEVASDDQQRLENVETSNGADEKEDSGFEIDSKGSVKAVLISGDVTEDQIVGVKLEEAASDVPVQRENVEDKQDGIVKAAQTVRVKLEEAASDVPVQRENVEDKQDGIVKAASLPTGALEAEVQFGRDTELEDLESMFNDLSIAEPEEFESPVVEDKHSRRLSCMGMADISYNSASRKGRSRSMDASSDSVANEFLDMLGIEHSPFGQPSDSDSESPRERLWKQFEKEALASGNALLGLDFEDGVEEPICEDVVEDFDLSAMIHEAELELQNGSQPIDTRFRAKSLEDEETEALMRQFGLNDKSFQSSPPESRSGFGSPIDLPPEEPLELPPLAEGLGSFIQTKDGGFLRSMNPALFKNAKNNCSLVMQASSPIVLPAEMGSGIMDILHGLASVGIEKLSMQANKLMPLEDVNGKMMQQIAWEAAPALESAERYNLLDNHSISALVGGGGNAPSGKKRKGRCADLSSSVGGENVSEYVSLEDLAPLAMEKIEALSVEGLRIQSGMSEEEAPSNISAKPIGEFSSLQGKCAENNWSLGLEGTAGLQLLDVKQSGEEVDGLMGLSITLDEWMRLDSGVVDEEEQHSDRTSKILAAHHAKSMDLVAENRSGDRKGRRSGKRWGLLGNNFTVALMVQLRDPLRNYEPVGTPMLALIQVERVFVPPKPKIYSTVSDKGNSELDDDEPKTEEVLDKALVTEEKVEELEDSIPQFKVTEVHVAGFKSEPEKTKPWGNQTQQQSGSRWLLAAGMGKSNKHPLMKSKAIAKPTKDAAGQAGDTLWSISSRVHGAGTRWGELTGTKSHSRNPNILLQKDKRFR</sequence>
<feature type="region of interest" description="Disordered" evidence="1">
    <location>
        <begin position="675"/>
        <end position="704"/>
    </location>
</feature>
<organism evidence="3 4">
    <name type="scientific">Paspalum notatum var. saurae</name>
    <dbReference type="NCBI Taxonomy" id="547442"/>
    <lineage>
        <taxon>Eukaryota</taxon>
        <taxon>Viridiplantae</taxon>
        <taxon>Streptophyta</taxon>
        <taxon>Embryophyta</taxon>
        <taxon>Tracheophyta</taxon>
        <taxon>Spermatophyta</taxon>
        <taxon>Magnoliopsida</taxon>
        <taxon>Liliopsida</taxon>
        <taxon>Poales</taxon>
        <taxon>Poaceae</taxon>
        <taxon>PACMAD clade</taxon>
        <taxon>Panicoideae</taxon>
        <taxon>Andropogonodae</taxon>
        <taxon>Paspaleae</taxon>
        <taxon>Paspalinae</taxon>
        <taxon>Paspalum</taxon>
    </lineage>
</organism>
<dbReference type="PANTHER" id="PTHR33414:SF1">
    <property type="entry name" value="PROTEIN PLASTID MOVEMENT IMPAIRED 1-RELATED 1"/>
    <property type="match status" value="1"/>
</dbReference>
<dbReference type="Proteomes" id="UP001341281">
    <property type="component" value="Chromosome 04"/>
</dbReference>
<dbReference type="InterPro" id="IPR039614">
    <property type="entry name" value="PMI1-like"/>
</dbReference>
<dbReference type="PROSITE" id="PS51840">
    <property type="entry name" value="C2_NT"/>
    <property type="match status" value="1"/>
</dbReference>